<dbReference type="GO" id="GO:0003677">
    <property type="term" value="F:DNA binding"/>
    <property type="evidence" value="ECO:0007669"/>
    <property type="project" value="InterPro"/>
</dbReference>
<keyword evidence="3" id="KW-1185">Reference proteome</keyword>
<dbReference type="InterPro" id="IPR041657">
    <property type="entry name" value="HTH_17"/>
</dbReference>
<dbReference type="Pfam" id="PF12728">
    <property type="entry name" value="HTH_17"/>
    <property type="match status" value="1"/>
</dbReference>
<comment type="caution">
    <text evidence="2">The sequence shown here is derived from an EMBL/GenBank/DDBJ whole genome shotgun (WGS) entry which is preliminary data.</text>
</comment>
<accession>A0A0D6MHR4</accession>
<reference evidence="2 3" key="1">
    <citation type="submission" date="2012-10" db="EMBL/GenBank/DDBJ databases">
        <title>Genome sequencing of Tanticharoenia sakaeratensis NBRC 103193.</title>
        <authorList>
            <person name="Azuma Y."/>
            <person name="Hadano H."/>
            <person name="Hirakawa H."/>
            <person name="Matsushita K."/>
        </authorList>
    </citation>
    <scope>NUCLEOTIDE SEQUENCE [LARGE SCALE GENOMIC DNA]</scope>
    <source>
        <strain evidence="2 3">NBRC 103193</strain>
    </source>
</reference>
<dbReference type="OrthoDB" id="26212at2"/>
<dbReference type="RefSeq" id="WP_084712008.1">
    <property type="nucleotide sequence ID" value="NZ_BALE01000007.1"/>
</dbReference>
<dbReference type="Proteomes" id="UP000032679">
    <property type="component" value="Unassembled WGS sequence"/>
</dbReference>
<name>A0A0D6MHR4_9PROT</name>
<dbReference type="NCBIfam" id="TIGR01764">
    <property type="entry name" value="excise"/>
    <property type="match status" value="1"/>
</dbReference>
<sequence length="154" mass="16833">MTMAVVKQIEPGFLNDADRTAATEAGRALARFSGRGCVRVEAYADSDERQTFVLPAQAVTLLTDILAYLAEGRAVSVIPRGAALTTQQAADMLNVSRPYLVGLLEKQVLPFERVGTHRRVAFGDLMAYMHRRDAAADEVMNELAAEAQELAMDY</sequence>
<evidence type="ECO:0000313" key="2">
    <source>
        <dbReference type="EMBL" id="GAN53172.1"/>
    </source>
</evidence>
<evidence type="ECO:0000259" key="1">
    <source>
        <dbReference type="Pfam" id="PF12728"/>
    </source>
</evidence>
<dbReference type="EMBL" id="BALE01000007">
    <property type="protein sequence ID" value="GAN53172.1"/>
    <property type="molecule type" value="Genomic_DNA"/>
</dbReference>
<protein>
    <submittedName>
        <fullName evidence="2">Excisionase domain-containing protein</fullName>
    </submittedName>
</protein>
<organism evidence="2 3">
    <name type="scientific">Tanticharoenia sakaeratensis NBRC 103193</name>
    <dbReference type="NCBI Taxonomy" id="1231623"/>
    <lineage>
        <taxon>Bacteria</taxon>
        <taxon>Pseudomonadati</taxon>
        <taxon>Pseudomonadota</taxon>
        <taxon>Alphaproteobacteria</taxon>
        <taxon>Acetobacterales</taxon>
        <taxon>Acetobacteraceae</taxon>
        <taxon>Tanticharoenia</taxon>
    </lineage>
</organism>
<evidence type="ECO:0000313" key="3">
    <source>
        <dbReference type="Proteomes" id="UP000032679"/>
    </source>
</evidence>
<gene>
    <name evidence="2" type="ORF">Tasa_007_017</name>
</gene>
<dbReference type="STRING" id="1231623.Tasa_007_017"/>
<dbReference type="AlphaFoldDB" id="A0A0D6MHR4"/>
<feature type="domain" description="Helix-turn-helix" evidence="1">
    <location>
        <begin position="84"/>
        <end position="132"/>
    </location>
</feature>
<dbReference type="InterPro" id="IPR010093">
    <property type="entry name" value="SinI_DNA-bd"/>
</dbReference>
<proteinExistence type="predicted"/>